<gene>
    <name evidence="2" type="ORF">GA0070611_1736</name>
</gene>
<dbReference type="STRING" id="261654.GA0070611_1736"/>
<protein>
    <submittedName>
        <fullName evidence="2">Nucleoside-diphosphate-sugar epimerase</fullName>
    </submittedName>
</protein>
<dbReference type="InterPro" id="IPR026055">
    <property type="entry name" value="FAR"/>
</dbReference>
<evidence type="ECO:0000259" key="1">
    <source>
        <dbReference type="Pfam" id="PF07993"/>
    </source>
</evidence>
<dbReference type="GO" id="GO:0010345">
    <property type="term" value="P:suberin biosynthetic process"/>
    <property type="evidence" value="ECO:0007669"/>
    <property type="project" value="TreeGrafter"/>
</dbReference>
<dbReference type="RefSeq" id="WP_091660448.1">
    <property type="nucleotide sequence ID" value="NZ_LT594323.1"/>
</dbReference>
<dbReference type="Gene3D" id="3.40.50.720">
    <property type="entry name" value="NAD(P)-binding Rossmann-like Domain"/>
    <property type="match status" value="1"/>
</dbReference>
<reference evidence="3" key="1">
    <citation type="submission" date="2016-06" db="EMBL/GenBank/DDBJ databases">
        <authorList>
            <person name="Varghese N."/>
            <person name="Submissions Spin"/>
        </authorList>
    </citation>
    <scope>NUCLEOTIDE SEQUENCE [LARGE SCALE GENOMIC DNA]</scope>
    <source>
        <strain evidence="3">DSM 44815</strain>
    </source>
</reference>
<dbReference type="EMBL" id="LT594323">
    <property type="protein sequence ID" value="SBT41755.1"/>
    <property type="molecule type" value="Genomic_DNA"/>
</dbReference>
<dbReference type="Proteomes" id="UP000199385">
    <property type="component" value="Chromosome I"/>
</dbReference>
<dbReference type="InterPro" id="IPR013120">
    <property type="entry name" value="FAR_NAD-bd"/>
</dbReference>
<dbReference type="PATRIC" id="fig|261654.4.peg.1762"/>
<sequence>MRVLITGSTGVVGRDVLRSLAGLGPDLALTAVTRRPTGPGEVAWTLGAQPPPEQVHGRWDVIVHTAASTRWSMSRAEALAANVAPLEAVLGLADERTHLVHLSTAYADGADPAELPAPSAFGRYRNGYEWSKAECERLVRDRHPGPLTVVRPPLIIGSRADGAIGRFTGPYTLMQTLVSGLAAAVVGDPDGYAELAPVDQVAEVVRAAVTGAPPTEARTEVIAGGANCLRLSELLDLVCGTLNEWRAERGIAPITAPPFIPTRRWHRFFLPLAEEHLSEVQLQVVQLLGMFESYTSLGKPFEPTRPVLDPGDTLVRSVRWWADHKPRLAARIPEPWQLVVA</sequence>
<dbReference type="AlphaFoldDB" id="A0A1A8ZCZ2"/>
<keyword evidence="3" id="KW-1185">Reference proteome</keyword>
<dbReference type="GO" id="GO:0035336">
    <property type="term" value="P:long-chain fatty-acyl-CoA metabolic process"/>
    <property type="evidence" value="ECO:0007669"/>
    <property type="project" value="TreeGrafter"/>
</dbReference>
<evidence type="ECO:0000313" key="2">
    <source>
        <dbReference type="EMBL" id="SBT41755.1"/>
    </source>
</evidence>
<feature type="domain" description="Thioester reductase (TE)" evidence="1">
    <location>
        <begin position="56"/>
        <end position="204"/>
    </location>
</feature>
<dbReference type="GO" id="GO:0080019">
    <property type="term" value="F:alcohol-forming very long-chain fatty acyl-CoA reductase activity"/>
    <property type="evidence" value="ECO:0007669"/>
    <property type="project" value="InterPro"/>
</dbReference>
<evidence type="ECO:0000313" key="3">
    <source>
        <dbReference type="Proteomes" id="UP000199385"/>
    </source>
</evidence>
<dbReference type="Pfam" id="PF07993">
    <property type="entry name" value="NAD_binding_4"/>
    <property type="match status" value="1"/>
</dbReference>
<proteinExistence type="predicted"/>
<dbReference type="SUPFAM" id="SSF51735">
    <property type="entry name" value="NAD(P)-binding Rossmann-fold domains"/>
    <property type="match status" value="1"/>
</dbReference>
<dbReference type="InterPro" id="IPR036291">
    <property type="entry name" value="NAD(P)-bd_dom_sf"/>
</dbReference>
<dbReference type="PANTHER" id="PTHR11011:SF45">
    <property type="entry name" value="FATTY ACYL-COA REDUCTASE CG8306-RELATED"/>
    <property type="match status" value="1"/>
</dbReference>
<name>A0A1A8ZCZ2_9ACTN</name>
<organism evidence="2 3">
    <name type="scientific">Micromonospora auratinigra</name>
    <dbReference type="NCBI Taxonomy" id="261654"/>
    <lineage>
        <taxon>Bacteria</taxon>
        <taxon>Bacillati</taxon>
        <taxon>Actinomycetota</taxon>
        <taxon>Actinomycetes</taxon>
        <taxon>Micromonosporales</taxon>
        <taxon>Micromonosporaceae</taxon>
        <taxon>Micromonospora</taxon>
    </lineage>
</organism>
<dbReference type="OrthoDB" id="3330557at2"/>
<dbReference type="PANTHER" id="PTHR11011">
    <property type="entry name" value="MALE STERILITY PROTEIN 2-RELATED"/>
    <property type="match status" value="1"/>
</dbReference>
<accession>A0A1A8ZCZ2</accession>